<dbReference type="GO" id="GO:0003677">
    <property type="term" value="F:DNA binding"/>
    <property type="evidence" value="ECO:0007669"/>
    <property type="project" value="InterPro"/>
</dbReference>
<feature type="domain" description="HTH cro/C1-type" evidence="1">
    <location>
        <begin position="9"/>
        <end position="45"/>
    </location>
</feature>
<dbReference type="InterPro" id="IPR010982">
    <property type="entry name" value="Lambda_DNA-bd_dom_sf"/>
</dbReference>
<evidence type="ECO:0000313" key="3">
    <source>
        <dbReference type="Proteomes" id="UP001139263"/>
    </source>
</evidence>
<keyword evidence="3" id="KW-1185">Reference proteome</keyword>
<organism evidence="2 3">
    <name type="scientific">Sulfoacidibacillus ferrooxidans</name>
    <dbReference type="NCBI Taxonomy" id="2005001"/>
    <lineage>
        <taxon>Bacteria</taxon>
        <taxon>Bacillati</taxon>
        <taxon>Bacillota</taxon>
        <taxon>Bacilli</taxon>
        <taxon>Bacillales</taxon>
        <taxon>Alicyclobacillaceae</taxon>
        <taxon>Sulfoacidibacillus</taxon>
    </lineage>
</organism>
<dbReference type="EMBL" id="JALBUF010000026">
    <property type="protein sequence ID" value="MCI0184789.1"/>
    <property type="molecule type" value="Genomic_DNA"/>
</dbReference>
<protein>
    <recommendedName>
        <fullName evidence="1">HTH cro/C1-type domain-containing protein</fullName>
    </recommendedName>
</protein>
<evidence type="ECO:0000259" key="1">
    <source>
        <dbReference type="PROSITE" id="PS50943"/>
    </source>
</evidence>
<evidence type="ECO:0000313" key="2">
    <source>
        <dbReference type="EMBL" id="MCI0184789.1"/>
    </source>
</evidence>
<comment type="caution">
    <text evidence="2">The sequence shown here is derived from an EMBL/GenBank/DDBJ whole genome shotgun (WGS) entry which is preliminary data.</text>
</comment>
<dbReference type="PROSITE" id="PS50943">
    <property type="entry name" value="HTH_CROC1"/>
    <property type="match status" value="1"/>
</dbReference>
<dbReference type="Gene3D" id="1.10.260.40">
    <property type="entry name" value="lambda repressor-like DNA-binding domains"/>
    <property type="match status" value="1"/>
</dbReference>
<gene>
    <name evidence="2" type="ORF">MM817_03086</name>
</gene>
<name>A0A9X1VCE9_9BACL</name>
<proteinExistence type="predicted"/>
<dbReference type="InterPro" id="IPR001387">
    <property type="entry name" value="Cro/C1-type_HTH"/>
</dbReference>
<dbReference type="CDD" id="cd00093">
    <property type="entry name" value="HTH_XRE"/>
    <property type="match status" value="1"/>
</dbReference>
<dbReference type="Proteomes" id="UP001139263">
    <property type="component" value="Unassembled WGS sequence"/>
</dbReference>
<reference evidence="2" key="1">
    <citation type="submission" date="2022-03" db="EMBL/GenBank/DDBJ databases">
        <title>Draft Genome Sequence of Firmicute Strain S0AB, a Heterotrophic Iron/Sulfur-Oxidizing Extreme Acidophile.</title>
        <authorList>
            <person name="Vergara E."/>
            <person name="Pakostova E."/>
            <person name="Johnson D.B."/>
            <person name="Holmes D.S."/>
        </authorList>
    </citation>
    <scope>NUCLEOTIDE SEQUENCE</scope>
    <source>
        <strain evidence="2">S0AB</strain>
    </source>
</reference>
<dbReference type="SUPFAM" id="SSF47413">
    <property type="entry name" value="lambda repressor-like DNA-binding domains"/>
    <property type="match status" value="1"/>
</dbReference>
<dbReference type="RefSeq" id="WP_241716740.1">
    <property type="nucleotide sequence ID" value="NZ_JALBUF010000026.1"/>
</dbReference>
<dbReference type="AlphaFoldDB" id="A0A9X1VCE9"/>
<accession>A0A9X1VCE9</accession>
<dbReference type="Pfam" id="PF01381">
    <property type="entry name" value="HTH_3"/>
    <property type="match status" value="1"/>
</dbReference>
<sequence length="47" mass="5376">MNMAESNRLREVLQKRGIKQTWLADRVGITYQTLSDIVNGKRTPSSL</sequence>